<dbReference type="PROSITE" id="PS00108">
    <property type="entry name" value="PROTEIN_KINASE_ST"/>
    <property type="match status" value="1"/>
</dbReference>
<keyword evidence="9 15" id="KW-0547">Nucleotide-binding</keyword>
<keyword evidence="8" id="KW-0808">Transferase</keyword>
<feature type="region of interest" description="Disordered" evidence="16">
    <location>
        <begin position="108"/>
        <end position="154"/>
    </location>
</feature>
<keyword evidence="12" id="KW-0966">Cell projection</keyword>
<feature type="domain" description="Protein kinase" evidence="17">
    <location>
        <begin position="450"/>
        <end position="701"/>
    </location>
</feature>
<dbReference type="PROSITE" id="PS00107">
    <property type="entry name" value="PROTEIN_KINASE_ATP"/>
    <property type="match status" value="1"/>
</dbReference>
<dbReference type="InterPro" id="IPR033923">
    <property type="entry name" value="PAK_BD"/>
</dbReference>
<comment type="caution">
    <text evidence="19">The sequence shown here is derived from an EMBL/GenBank/DDBJ whole genome shotgun (WGS) entry which is preliminary data.</text>
</comment>
<feature type="domain" description="CRIB" evidence="18">
    <location>
        <begin position="192"/>
        <end position="205"/>
    </location>
</feature>
<evidence type="ECO:0000256" key="2">
    <source>
        <dbReference type="ARBA" id="ARBA00004496"/>
    </source>
</evidence>
<evidence type="ECO:0000256" key="8">
    <source>
        <dbReference type="ARBA" id="ARBA00022679"/>
    </source>
</evidence>
<evidence type="ECO:0000256" key="15">
    <source>
        <dbReference type="PROSITE-ProRule" id="PRU10141"/>
    </source>
</evidence>
<dbReference type="CDD" id="cd06614">
    <property type="entry name" value="STKc_PAK"/>
    <property type="match status" value="1"/>
</dbReference>
<evidence type="ECO:0000256" key="3">
    <source>
        <dbReference type="ARBA" id="ARBA00008874"/>
    </source>
</evidence>
<dbReference type="CDD" id="cd01093">
    <property type="entry name" value="CRIB_PAK_like"/>
    <property type="match status" value="1"/>
</dbReference>
<dbReference type="InterPro" id="IPR000719">
    <property type="entry name" value="Prot_kinase_dom"/>
</dbReference>
<dbReference type="PANTHER" id="PTHR45832:SF22">
    <property type="entry name" value="SERINE_THREONINE-PROTEIN KINASE SAMKA-RELATED"/>
    <property type="match status" value="1"/>
</dbReference>
<dbReference type="Gene3D" id="3.90.810.10">
    <property type="entry name" value="CRIB domain"/>
    <property type="match status" value="1"/>
</dbReference>
<feature type="region of interest" description="Disordered" evidence="16">
    <location>
        <begin position="270"/>
        <end position="338"/>
    </location>
</feature>
<feature type="compositionally biased region" description="Low complexity" evidence="16">
    <location>
        <begin position="275"/>
        <end position="290"/>
    </location>
</feature>
<evidence type="ECO:0000256" key="7">
    <source>
        <dbReference type="ARBA" id="ARBA00022527"/>
    </source>
</evidence>
<dbReference type="GO" id="GO:0016477">
    <property type="term" value="P:cell migration"/>
    <property type="evidence" value="ECO:0007669"/>
    <property type="project" value="UniProtKB-ARBA"/>
</dbReference>
<feature type="compositionally biased region" description="Low complexity" evidence="16">
    <location>
        <begin position="371"/>
        <end position="387"/>
    </location>
</feature>
<dbReference type="GO" id="GO:0005829">
    <property type="term" value="C:cytosol"/>
    <property type="evidence" value="ECO:0007669"/>
    <property type="project" value="UniProtKB-ARBA"/>
</dbReference>
<dbReference type="SUPFAM" id="SSF56112">
    <property type="entry name" value="Protein kinase-like (PK-like)"/>
    <property type="match status" value="1"/>
</dbReference>
<dbReference type="InterPro" id="IPR008271">
    <property type="entry name" value="Ser/Thr_kinase_AS"/>
</dbReference>
<evidence type="ECO:0000256" key="11">
    <source>
        <dbReference type="ARBA" id="ARBA00022840"/>
    </source>
</evidence>
<dbReference type="GO" id="GO:0005886">
    <property type="term" value="C:plasma membrane"/>
    <property type="evidence" value="ECO:0007669"/>
    <property type="project" value="UniProtKB-ARBA"/>
</dbReference>
<dbReference type="PROSITE" id="PS50011">
    <property type="entry name" value="PROTEIN_KINASE_DOM"/>
    <property type="match status" value="1"/>
</dbReference>
<dbReference type="PANTHER" id="PTHR45832">
    <property type="entry name" value="SERINE/THREONINE-PROTEIN KINASE SAMKA-RELATED-RELATED"/>
    <property type="match status" value="1"/>
</dbReference>
<evidence type="ECO:0000256" key="5">
    <source>
        <dbReference type="ARBA" id="ARBA00022473"/>
    </source>
</evidence>
<dbReference type="InterPro" id="IPR017441">
    <property type="entry name" value="Protein_kinase_ATP_BS"/>
</dbReference>
<dbReference type="FunFam" id="1.10.510.10:FF:000011">
    <property type="entry name" value="Non-specific serine/threonine protein kinase"/>
    <property type="match status" value="1"/>
</dbReference>
<dbReference type="EC" id="2.7.11.1" evidence="4"/>
<keyword evidence="6" id="KW-0963">Cytoplasm</keyword>
<dbReference type="OrthoDB" id="248923at2759"/>
<feature type="region of interest" description="Disordered" evidence="16">
    <location>
        <begin position="352"/>
        <end position="409"/>
    </location>
</feature>
<comment type="subcellular location">
    <subcellularLocation>
        <location evidence="1">Cell projection</location>
    </subcellularLocation>
    <subcellularLocation>
        <location evidence="2">Cytoplasm</location>
    </subcellularLocation>
</comment>
<dbReference type="FunFam" id="3.30.200.20:FF:000705">
    <property type="entry name" value="Non-specific serine/threonine protein kinase"/>
    <property type="match status" value="1"/>
</dbReference>
<dbReference type="Gene3D" id="1.10.510.10">
    <property type="entry name" value="Transferase(Phosphotransferase) domain 1"/>
    <property type="match status" value="1"/>
</dbReference>
<keyword evidence="7" id="KW-0723">Serine/threonine-protein kinase</keyword>
<organism evidence="19 20">
    <name type="scientific">Umbelopsis vinacea</name>
    <dbReference type="NCBI Taxonomy" id="44442"/>
    <lineage>
        <taxon>Eukaryota</taxon>
        <taxon>Fungi</taxon>
        <taxon>Fungi incertae sedis</taxon>
        <taxon>Mucoromycota</taxon>
        <taxon>Mucoromycotina</taxon>
        <taxon>Umbelopsidomycetes</taxon>
        <taxon>Umbelopsidales</taxon>
        <taxon>Umbelopsidaceae</taxon>
        <taxon>Umbelopsis</taxon>
    </lineage>
</organism>
<dbReference type="GO" id="GO:0005524">
    <property type="term" value="F:ATP binding"/>
    <property type="evidence" value="ECO:0007669"/>
    <property type="project" value="UniProtKB-UniRule"/>
</dbReference>
<dbReference type="GO" id="GO:0004674">
    <property type="term" value="F:protein serine/threonine kinase activity"/>
    <property type="evidence" value="ECO:0007669"/>
    <property type="project" value="UniProtKB-KW"/>
</dbReference>
<dbReference type="EMBL" id="JAEPRA010000002">
    <property type="protein sequence ID" value="KAG2188301.1"/>
    <property type="molecule type" value="Genomic_DNA"/>
</dbReference>
<feature type="compositionally biased region" description="Polar residues" evidence="16">
    <location>
        <begin position="28"/>
        <end position="73"/>
    </location>
</feature>
<dbReference type="InterPro" id="IPR036936">
    <property type="entry name" value="CRIB_dom_sf"/>
</dbReference>
<evidence type="ECO:0000259" key="17">
    <source>
        <dbReference type="PROSITE" id="PS50011"/>
    </source>
</evidence>
<evidence type="ECO:0000256" key="1">
    <source>
        <dbReference type="ARBA" id="ARBA00004316"/>
    </source>
</evidence>
<dbReference type="Pfam" id="PF00069">
    <property type="entry name" value="Pkinase"/>
    <property type="match status" value="1"/>
</dbReference>
<dbReference type="InterPro" id="IPR051931">
    <property type="entry name" value="PAK3-like"/>
</dbReference>
<feature type="region of interest" description="Disordered" evidence="16">
    <location>
        <begin position="1"/>
        <end position="73"/>
    </location>
</feature>
<evidence type="ECO:0000256" key="16">
    <source>
        <dbReference type="SAM" id="MobiDB-lite"/>
    </source>
</evidence>
<dbReference type="Gene3D" id="3.30.200.20">
    <property type="entry name" value="Phosphorylase Kinase, domain 1"/>
    <property type="match status" value="1"/>
</dbReference>
<dbReference type="AlphaFoldDB" id="A0A8H7UJI8"/>
<gene>
    <name evidence="19" type="ORF">INT44_001054</name>
</gene>
<keyword evidence="11 15" id="KW-0067">ATP-binding</keyword>
<dbReference type="GO" id="GO:0042995">
    <property type="term" value="C:cell projection"/>
    <property type="evidence" value="ECO:0007669"/>
    <property type="project" value="UniProtKB-SubCell"/>
</dbReference>
<comment type="catalytic activity">
    <reaction evidence="13">
        <text>L-threonyl-[protein] + ATP = O-phospho-L-threonyl-[protein] + ADP + H(+)</text>
        <dbReference type="Rhea" id="RHEA:46608"/>
        <dbReference type="Rhea" id="RHEA-COMP:11060"/>
        <dbReference type="Rhea" id="RHEA-COMP:11605"/>
        <dbReference type="ChEBI" id="CHEBI:15378"/>
        <dbReference type="ChEBI" id="CHEBI:30013"/>
        <dbReference type="ChEBI" id="CHEBI:30616"/>
        <dbReference type="ChEBI" id="CHEBI:61977"/>
        <dbReference type="ChEBI" id="CHEBI:456216"/>
        <dbReference type="EC" id="2.7.11.1"/>
    </reaction>
</comment>
<evidence type="ECO:0000256" key="13">
    <source>
        <dbReference type="ARBA" id="ARBA00047899"/>
    </source>
</evidence>
<name>A0A8H7UJI8_9FUNG</name>
<dbReference type="FunFam" id="3.90.810.10:FF:000005">
    <property type="entry name" value="Non-specific serine/threonine protein kinase"/>
    <property type="match status" value="1"/>
</dbReference>
<dbReference type="Pfam" id="PF00786">
    <property type="entry name" value="PBD"/>
    <property type="match status" value="1"/>
</dbReference>
<dbReference type="InterPro" id="IPR000095">
    <property type="entry name" value="CRIB_dom"/>
</dbReference>
<dbReference type="PROSITE" id="PS50108">
    <property type="entry name" value="CRIB"/>
    <property type="match status" value="1"/>
</dbReference>
<comment type="catalytic activity">
    <reaction evidence="14">
        <text>L-seryl-[protein] + ATP = O-phospho-L-seryl-[protein] + ADP + H(+)</text>
        <dbReference type="Rhea" id="RHEA:17989"/>
        <dbReference type="Rhea" id="RHEA-COMP:9863"/>
        <dbReference type="Rhea" id="RHEA-COMP:11604"/>
        <dbReference type="ChEBI" id="CHEBI:15378"/>
        <dbReference type="ChEBI" id="CHEBI:29999"/>
        <dbReference type="ChEBI" id="CHEBI:30616"/>
        <dbReference type="ChEBI" id="CHEBI:83421"/>
        <dbReference type="ChEBI" id="CHEBI:456216"/>
        <dbReference type="EC" id="2.7.11.1"/>
    </reaction>
</comment>
<evidence type="ECO:0000256" key="9">
    <source>
        <dbReference type="ARBA" id="ARBA00022741"/>
    </source>
</evidence>
<evidence type="ECO:0000256" key="4">
    <source>
        <dbReference type="ARBA" id="ARBA00012513"/>
    </source>
</evidence>
<evidence type="ECO:0000259" key="18">
    <source>
        <dbReference type="PROSITE" id="PS50108"/>
    </source>
</evidence>
<evidence type="ECO:0000313" key="20">
    <source>
        <dbReference type="Proteomes" id="UP000612746"/>
    </source>
</evidence>
<keyword evidence="20" id="KW-1185">Reference proteome</keyword>
<feature type="compositionally biased region" description="Polar residues" evidence="16">
    <location>
        <begin position="298"/>
        <end position="308"/>
    </location>
</feature>
<comment type="similarity">
    <text evidence="3">Belongs to the protein kinase superfamily. STE Ser/Thr protein kinase family. STE20 subfamily.</text>
</comment>
<evidence type="ECO:0000256" key="10">
    <source>
        <dbReference type="ARBA" id="ARBA00022777"/>
    </source>
</evidence>
<feature type="compositionally biased region" description="Polar residues" evidence="16">
    <location>
        <begin position="353"/>
        <end position="370"/>
    </location>
</feature>
<protein>
    <recommendedName>
        <fullName evidence="4">non-specific serine/threonine protein kinase</fullName>
        <ecNumber evidence="4">2.7.11.1</ecNumber>
    </recommendedName>
</protein>
<dbReference type="SMART" id="SM00220">
    <property type="entry name" value="S_TKc"/>
    <property type="match status" value="1"/>
</dbReference>
<proteinExistence type="inferred from homology"/>
<evidence type="ECO:0000313" key="19">
    <source>
        <dbReference type="EMBL" id="KAG2188301.1"/>
    </source>
</evidence>
<evidence type="ECO:0000256" key="14">
    <source>
        <dbReference type="ARBA" id="ARBA00048679"/>
    </source>
</evidence>
<evidence type="ECO:0000256" key="6">
    <source>
        <dbReference type="ARBA" id="ARBA00022490"/>
    </source>
</evidence>
<keyword evidence="5" id="KW-0217">Developmental protein</keyword>
<accession>A0A8H7UJI8</accession>
<evidence type="ECO:0000256" key="12">
    <source>
        <dbReference type="ARBA" id="ARBA00023273"/>
    </source>
</evidence>
<sequence>MSSSKKSVRSGLERSMSARLRNLHMRSESSGNIDTNNTDQRNRQASPSRSNSKTQMSESSKSMRGHRSNSSLSRKISTKMYNTPAIDTHHLPPSSDISSATSPIAQYGSLEPIPSLSHGGHKLSSDQLSDDSNSSDKEHYGLSPNNATGFGKTRDRSTFKGVLDKFVGSFSDLLSNNGSAANSPSYNKEMEISGPYNAVHVTHVGFNANTGEFTGLPEEWQTLLQHSGISKREQVQNPQAVLDVIGFYQETHDHPQDAVWHKFEKAHAYNHDSDGSSPSPIGSPRIRASPGPEVRVDTQPSPEQNPSVPISIPISEKSPDLSPISSPVLTPPAPISSSIDSLEKDAQRLHAANPSTRQNKPISPSLSQLSRTASQRAKQAAAQRQLQTPDSEKPWPSQPISEKLDVSALTGAPGTVKQRVRKSEKTALRDSQVIERLQAICIETDPTLVYRDMLKIGQGASGGVFTAYPPKEITPVAIKQMNLKQQPKKELIINEILVMKESRHRNIVNFIDSYLWNGDLWVVMEYMEGGSLTDVVTSNMMMEGQIAAVCKEVLQGLSHLHSQGVIHRDIKSDNVLLSLQGDIKLTDFGFCARLGETQSKRTTMVGTPYWMAPEVVTRKEYGPKVDIWSLGIMAIEMIEGEPPYLNENPLRALYLIATNGTPSLQSPESLSEVFRDFLGRCLDVEADRRPSADTMLTHPFLRKADPLHTLAPLIKAARDAIRREKRA</sequence>
<feature type="binding site" evidence="15">
    <location>
        <position position="479"/>
    </location>
    <ligand>
        <name>ATP</name>
        <dbReference type="ChEBI" id="CHEBI:30616"/>
    </ligand>
</feature>
<keyword evidence="10" id="KW-0418">Kinase</keyword>
<dbReference type="Proteomes" id="UP000612746">
    <property type="component" value="Unassembled WGS sequence"/>
</dbReference>
<dbReference type="SMART" id="SM00285">
    <property type="entry name" value="PBD"/>
    <property type="match status" value="1"/>
</dbReference>
<dbReference type="InterPro" id="IPR011009">
    <property type="entry name" value="Kinase-like_dom_sf"/>
</dbReference>
<reference evidence="19" key="1">
    <citation type="submission" date="2020-12" db="EMBL/GenBank/DDBJ databases">
        <title>Metabolic potential, ecology and presence of endohyphal bacteria is reflected in genomic diversity of Mucoromycotina.</title>
        <authorList>
            <person name="Muszewska A."/>
            <person name="Okrasinska A."/>
            <person name="Steczkiewicz K."/>
            <person name="Drgas O."/>
            <person name="Orlowska M."/>
            <person name="Perlinska-Lenart U."/>
            <person name="Aleksandrzak-Piekarczyk T."/>
            <person name="Szatraj K."/>
            <person name="Zielenkiewicz U."/>
            <person name="Pilsyk S."/>
            <person name="Malc E."/>
            <person name="Mieczkowski P."/>
            <person name="Kruszewska J.S."/>
            <person name="Biernat P."/>
            <person name="Pawlowska J."/>
        </authorList>
    </citation>
    <scope>NUCLEOTIDE SEQUENCE</scope>
    <source>
        <strain evidence="19">WA0000051536</strain>
    </source>
</reference>
<dbReference type="GO" id="GO:0009791">
    <property type="term" value="P:post-embryonic development"/>
    <property type="evidence" value="ECO:0007669"/>
    <property type="project" value="UniProtKB-ARBA"/>
</dbReference>